<evidence type="ECO:0000313" key="1">
    <source>
        <dbReference type="EMBL" id="KAG8536024.1"/>
    </source>
</evidence>
<dbReference type="EMBL" id="WNYA01051681">
    <property type="protein sequence ID" value="KAG8536024.1"/>
    <property type="molecule type" value="Genomic_DNA"/>
</dbReference>
<protein>
    <submittedName>
        <fullName evidence="1">Uncharacterized protein</fullName>
    </submittedName>
</protein>
<proteinExistence type="predicted"/>
<dbReference type="AlphaFoldDB" id="A0AAV6YL70"/>
<organism evidence="1 2">
    <name type="scientific">Engystomops pustulosus</name>
    <name type="common">Tungara frog</name>
    <name type="synonym">Physalaemus pustulosus</name>
    <dbReference type="NCBI Taxonomy" id="76066"/>
    <lineage>
        <taxon>Eukaryota</taxon>
        <taxon>Metazoa</taxon>
        <taxon>Chordata</taxon>
        <taxon>Craniata</taxon>
        <taxon>Vertebrata</taxon>
        <taxon>Euteleostomi</taxon>
        <taxon>Amphibia</taxon>
        <taxon>Batrachia</taxon>
        <taxon>Anura</taxon>
        <taxon>Neobatrachia</taxon>
        <taxon>Hyloidea</taxon>
        <taxon>Leptodactylidae</taxon>
        <taxon>Leiuperinae</taxon>
        <taxon>Engystomops</taxon>
    </lineage>
</organism>
<reference evidence="1" key="1">
    <citation type="thesis" date="2020" institute="ProQuest LLC" country="789 East Eisenhower Parkway, Ann Arbor, MI, USA">
        <title>Comparative Genomics and Chromosome Evolution.</title>
        <authorList>
            <person name="Mudd A.B."/>
        </authorList>
    </citation>
    <scope>NUCLEOTIDE SEQUENCE</scope>
    <source>
        <strain evidence="1">237g6f4</strain>
        <tissue evidence="1">Blood</tissue>
    </source>
</reference>
<sequence>MQPGDKDIPGEEAEVAATGALGLYRVGPDGWRREHPALTQEVKVSSTGALHRITGSALLHLKVGLSPGSSSDKSRCIMYDICTLSLPPGAG</sequence>
<evidence type="ECO:0000313" key="2">
    <source>
        <dbReference type="Proteomes" id="UP000824782"/>
    </source>
</evidence>
<dbReference type="Proteomes" id="UP000824782">
    <property type="component" value="Unassembled WGS sequence"/>
</dbReference>
<comment type="caution">
    <text evidence="1">The sequence shown here is derived from an EMBL/GenBank/DDBJ whole genome shotgun (WGS) entry which is preliminary data.</text>
</comment>
<accession>A0AAV6YL70</accession>
<keyword evidence="2" id="KW-1185">Reference proteome</keyword>
<name>A0AAV6YL70_ENGPU</name>
<gene>
    <name evidence="1" type="ORF">GDO81_027255</name>
</gene>